<organism evidence="1">
    <name type="scientific">Candidatus Kentrum sp. FM</name>
    <dbReference type="NCBI Taxonomy" id="2126340"/>
    <lineage>
        <taxon>Bacteria</taxon>
        <taxon>Pseudomonadati</taxon>
        <taxon>Pseudomonadota</taxon>
        <taxon>Gammaproteobacteria</taxon>
        <taxon>Candidatus Kentrum</taxon>
    </lineage>
</organism>
<evidence type="ECO:0000313" key="3">
    <source>
        <dbReference type="EMBL" id="VFK20940.1"/>
    </source>
</evidence>
<protein>
    <submittedName>
        <fullName evidence="1">Uncharacterized protein</fullName>
    </submittedName>
</protein>
<proteinExistence type="predicted"/>
<gene>
    <name evidence="1" type="ORF">BECKFM1743A_GA0114220_106472</name>
    <name evidence="3" type="ORF">BECKFM1743B_GA0114221_107451</name>
    <name evidence="2" type="ORF">BECKFM1743C_GA0114222_107182</name>
</gene>
<dbReference type="EMBL" id="CAADFL010000745">
    <property type="protein sequence ID" value="VFK20940.1"/>
    <property type="molecule type" value="Genomic_DNA"/>
</dbReference>
<sequence length="59" mass="6630">MKEIRDGIVDLGNARLHIPFLSLDSPCTYITGPNIGARDFYRLISISYVSVINKIFTIT</sequence>
<name>A0A450TUB1_9GAMM</name>
<accession>A0A450TUB1</accession>
<evidence type="ECO:0000313" key="2">
    <source>
        <dbReference type="EMBL" id="VFJ73276.1"/>
    </source>
</evidence>
<reference evidence="1" key="1">
    <citation type="submission" date="2019-02" db="EMBL/GenBank/DDBJ databases">
        <authorList>
            <person name="Gruber-Vodicka R. H."/>
            <person name="Seah K. B. B."/>
        </authorList>
    </citation>
    <scope>NUCLEOTIDE SEQUENCE</scope>
    <source>
        <strain evidence="1">BECK_BZ163</strain>
        <strain evidence="3">BECK_BZ164</strain>
        <strain evidence="2">BECK_BZ165</strain>
    </source>
</reference>
<evidence type="ECO:0000313" key="1">
    <source>
        <dbReference type="EMBL" id="VFJ72460.1"/>
    </source>
</evidence>
<dbReference type="EMBL" id="CAADEZ010000647">
    <property type="protein sequence ID" value="VFJ72460.1"/>
    <property type="molecule type" value="Genomic_DNA"/>
</dbReference>
<dbReference type="AlphaFoldDB" id="A0A450TUB1"/>
<dbReference type="EMBL" id="CAADFA010000718">
    <property type="protein sequence ID" value="VFJ73276.1"/>
    <property type="molecule type" value="Genomic_DNA"/>
</dbReference>